<sequence>MRRRLLVRPYRSCGNPMEEMGAGNQGLPLCEPSPLALIPVKGASRETEFGAEPKVRAPRYAELEEKLKQIPPGSTTACLQQRCLKWWKRSAALETAEAEASLSTARGENKALRVDLAEAKIREESMEARLHEAEDEVALLGGGEAPPDGSFN</sequence>
<proteinExistence type="predicted"/>
<name>A0A438GIY2_VITVI</name>
<evidence type="ECO:0000313" key="2">
    <source>
        <dbReference type="EMBL" id="RVW72178.1"/>
    </source>
</evidence>
<evidence type="ECO:0000256" key="1">
    <source>
        <dbReference type="SAM" id="Coils"/>
    </source>
</evidence>
<reference evidence="2 3" key="1">
    <citation type="journal article" date="2018" name="PLoS Genet.">
        <title>Population sequencing reveals clonal diversity and ancestral inbreeding in the grapevine cultivar Chardonnay.</title>
        <authorList>
            <person name="Roach M.J."/>
            <person name="Johnson D.L."/>
            <person name="Bohlmann J."/>
            <person name="van Vuuren H.J."/>
            <person name="Jones S.J."/>
            <person name="Pretorius I.S."/>
            <person name="Schmidt S.A."/>
            <person name="Borneman A.R."/>
        </authorList>
    </citation>
    <scope>NUCLEOTIDE SEQUENCE [LARGE SCALE GENOMIC DNA]</scope>
    <source>
        <strain evidence="3">cv. Chardonnay</strain>
        <tissue evidence="2">Leaf</tissue>
    </source>
</reference>
<feature type="coiled-coil region" evidence="1">
    <location>
        <begin position="102"/>
        <end position="136"/>
    </location>
</feature>
<dbReference type="Proteomes" id="UP000288805">
    <property type="component" value="Unassembled WGS sequence"/>
</dbReference>
<dbReference type="AlphaFoldDB" id="A0A438GIY2"/>
<organism evidence="2 3">
    <name type="scientific">Vitis vinifera</name>
    <name type="common">Grape</name>
    <dbReference type="NCBI Taxonomy" id="29760"/>
    <lineage>
        <taxon>Eukaryota</taxon>
        <taxon>Viridiplantae</taxon>
        <taxon>Streptophyta</taxon>
        <taxon>Embryophyta</taxon>
        <taxon>Tracheophyta</taxon>
        <taxon>Spermatophyta</taxon>
        <taxon>Magnoliopsida</taxon>
        <taxon>eudicotyledons</taxon>
        <taxon>Gunneridae</taxon>
        <taxon>Pentapetalae</taxon>
        <taxon>rosids</taxon>
        <taxon>Vitales</taxon>
        <taxon>Vitaceae</taxon>
        <taxon>Viteae</taxon>
        <taxon>Vitis</taxon>
    </lineage>
</organism>
<protein>
    <submittedName>
        <fullName evidence="2">Uncharacterized protein</fullName>
    </submittedName>
</protein>
<dbReference type="EMBL" id="QGNW01000421">
    <property type="protein sequence ID" value="RVW72178.1"/>
    <property type="molecule type" value="Genomic_DNA"/>
</dbReference>
<accession>A0A438GIY2</accession>
<keyword evidence="1" id="KW-0175">Coiled coil</keyword>
<gene>
    <name evidence="2" type="ORF">CK203_061827</name>
</gene>
<comment type="caution">
    <text evidence="2">The sequence shown here is derived from an EMBL/GenBank/DDBJ whole genome shotgun (WGS) entry which is preliminary data.</text>
</comment>
<evidence type="ECO:0000313" key="3">
    <source>
        <dbReference type="Proteomes" id="UP000288805"/>
    </source>
</evidence>